<feature type="domain" description="Saccharopine dehydrogenase-like C-terminal" evidence="2">
    <location>
        <begin position="127"/>
        <end position="374"/>
    </location>
</feature>
<sequence length="387" mass="44713">MSKIFIMGAVGEMCIEATRDIVKTGDFDKFMLADKDGKKLKKLTEELDDVRIETMTLDATDKDAVAEAISGYNIVMDGLPFDKIEPTVRACLQEKIPHIDLISPLEVIDRYEKDFEENETLAVAGVGMTPGLTDLMARYGVERCDKVNEIYVYWAAYRPFAISPGLVMTTYWEMDPKTEERAYYENGEFHPQPPMQKSRTVRFEPPYEDLDVYHVPHPETFTLPKNVPEVEKVETMGTWPPQVTNMLKQMLDYGFFDTDKIEYKDEEYETLDLFAHILHQVPGGQETPLWGYALRVEVHGEKNDEKIKYILTHSHPAMEEWGGKRTYAKNVAIPMSIGAQMIQKGKIQANKGYHTAFETFKPEEFFQELKKRGIRVHVENWRHYDIS</sequence>
<dbReference type="InterPro" id="IPR036291">
    <property type="entry name" value="NAD(P)-bd_dom_sf"/>
</dbReference>
<dbReference type="Gene3D" id="3.40.50.720">
    <property type="entry name" value="NAD(P)-binding Rossmann-like Domain"/>
    <property type="match status" value="2"/>
</dbReference>
<dbReference type="Gene3D" id="3.30.360.10">
    <property type="entry name" value="Dihydrodipicolinate Reductase, domain 2"/>
    <property type="match status" value="1"/>
</dbReference>
<evidence type="ECO:0000259" key="1">
    <source>
        <dbReference type="Pfam" id="PF03435"/>
    </source>
</evidence>
<dbReference type="PANTHER" id="PTHR43796">
    <property type="entry name" value="CARBOXYNORSPERMIDINE SYNTHASE"/>
    <property type="match status" value="1"/>
</dbReference>
<evidence type="ECO:0000313" key="4">
    <source>
        <dbReference type="Proteomes" id="UP000070463"/>
    </source>
</evidence>
<gene>
    <name evidence="3" type="ORF">AKJ37_00615</name>
</gene>
<protein>
    <recommendedName>
        <fullName evidence="5">Saccharopine dehydrogenase</fullName>
    </recommendedName>
</protein>
<dbReference type="Pfam" id="PF16653">
    <property type="entry name" value="Sacchrp_dh_C"/>
    <property type="match status" value="1"/>
</dbReference>
<proteinExistence type="predicted"/>
<accession>A0A133UVP6</accession>
<reference evidence="3 4" key="1">
    <citation type="journal article" date="2016" name="Sci. Rep.">
        <title>Metabolic traits of an uncultured archaeal lineage -MSBL1- from brine pools of the Red Sea.</title>
        <authorList>
            <person name="Mwirichia R."/>
            <person name="Alam I."/>
            <person name="Rashid M."/>
            <person name="Vinu M."/>
            <person name="Ba-Alawi W."/>
            <person name="Anthony Kamau A."/>
            <person name="Kamanda Ngugi D."/>
            <person name="Goker M."/>
            <person name="Klenk H.P."/>
            <person name="Bajic V."/>
            <person name="Stingl U."/>
        </authorList>
    </citation>
    <scope>NUCLEOTIDE SEQUENCE [LARGE SCALE GENOMIC DNA]</scope>
    <source>
        <strain evidence="3">SCGC-AAA259I09</strain>
    </source>
</reference>
<organism evidence="3 4">
    <name type="scientific">candidate division MSBL1 archaeon SCGC-AAA259I09</name>
    <dbReference type="NCBI Taxonomy" id="1698267"/>
    <lineage>
        <taxon>Archaea</taxon>
        <taxon>Methanobacteriati</taxon>
        <taxon>Methanobacteriota</taxon>
        <taxon>candidate division MSBL1</taxon>
    </lineage>
</organism>
<dbReference type="Proteomes" id="UP000070463">
    <property type="component" value="Unassembled WGS sequence"/>
</dbReference>
<evidence type="ECO:0008006" key="5">
    <source>
        <dbReference type="Google" id="ProtNLM"/>
    </source>
</evidence>
<dbReference type="Pfam" id="PF03435">
    <property type="entry name" value="Sacchrp_dh_NADP"/>
    <property type="match status" value="1"/>
</dbReference>
<dbReference type="InterPro" id="IPR032095">
    <property type="entry name" value="Sacchrp_dh-like_C"/>
</dbReference>
<comment type="caution">
    <text evidence="3">The sequence shown here is derived from an EMBL/GenBank/DDBJ whole genome shotgun (WGS) entry which is preliminary data.</text>
</comment>
<dbReference type="EMBL" id="LHXR01000004">
    <property type="protein sequence ID" value="KXA98272.1"/>
    <property type="molecule type" value="Genomic_DNA"/>
</dbReference>
<evidence type="ECO:0000313" key="3">
    <source>
        <dbReference type="EMBL" id="KXA98272.1"/>
    </source>
</evidence>
<dbReference type="SUPFAM" id="SSF51735">
    <property type="entry name" value="NAD(P)-binding Rossmann-fold domains"/>
    <property type="match status" value="1"/>
</dbReference>
<dbReference type="InterPro" id="IPR005097">
    <property type="entry name" value="Sacchrp_dh_NADP-bd"/>
</dbReference>
<name>A0A133UVP6_9EURY</name>
<dbReference type="PANTHER" id="PTHR43796:SF2">
    <property type="entry name" value="CARBOXYNORSPERMIDINE SYNTHASE"/>
    <property type="match status" value="1"/>
</dbReference>
<feature type="domain" description="Saccharopine dehydrogenase NADP binding" evidence="1">
    <location>
        <begin position="4"/>
        <end position="102"/>
    </location>
</feature>
<dbReference type="AlphaFoldDB" id="A0A133UVP6"/>
<evidence type="ECO:0000259" key="2">
    <source>
        <dbReference type="Pfam" id="PF16653"/>
    </source>
</evidence>
<keyword evidence="4" id="KW-1185">Reference proteome</keyword>